<dbReference type="Proteomes" id="UP000318711">
    <property type="component" value="Unassembled WGS sequence"/>
</dbReference>
<dbReference type="InterPro" id="IPR052419">
    <property type="entry name" value="5_3-deoxyribonucleotidase-like"/>
</dbReference>
<dbReference type="PANTHER" id="PTHR35134:SF2">
    <property type="entry name" value="NUCLEOTIDASE YQFW-RELATED"/>
    <property type="match status" value="1"/>
</dbReference>
<dbReference type="Gene3D" id="3.90.320.10">
    <property type="match status" value="1"/>
</dbReference>
<reference evidence="2 3" key="1">
    <citation type="submission" date="2017-07" db="EMBL/GenBank/DDBJ databases">
        <title>Mechanisms for carbon and nitrogen cycling indicate functional differentiation within the Candidate Phyla Radiation.</title>
        <authorList>
            <person name="Danczak R.E."/>
            <person name="Johnston M.D."/>
            <person name="Kenah C."/>
            <person name="Slattery M."/>
            <person name="Wrighton K.C."/>
            <person name="Wilkins M.J."/>
        </authorList>
    </citation>
    <scope>NUCLEOTIDE SEQUENCE [LARGE SCALE GENOMIC DNA]</scope>
    <source>
        <strain evidence="2">Licking1014_2</strain>
    </source>
</reference>
<evidence type="ECO:0000313" key="3">
    <source>
        <dbReference type="Proteomes" id="UP000318711"/>
    </source>
</evidence>
<dbReference type="InterPro" id="IPR011604">
    <property type="entry name" value="PDDEXK-like_dom_sf"/>
</dbReference>
<evidence type="ECO:0000313" key="2">
    <source>
        <dbReference type="EMBL" id="TSC95799.1"/>
    </source>
</evidence>
<dbReference type="InterPro" id="IPR038726">
    <property type="entry name" value="PDDEXK_AddAB-type"/>
</dbReference>
<proteinExistence type="predicted"/>
<sequence>ILDYFGPFTKFLNEKLGRSLAIGDITHYYLSEVYGIDKGSIMAYGDELNSLINTADLPIIDNAIERLKRIMRYWKVAIITSRHSAKEVETRQYFNEYLPGVEIYFSANNFYGREGKSKIHIAGEIGAYCLIDDNPYEFENWDYSCGVSPICFRQPPNSTLPFKLSRSKIDLFLDCPKCFYLDRRLGISRPPMPSFSLNSAVDFLLKKEFDIHRQAKMKHPLMAAYKIDAIPLSHEKIEDWRNTFIGISHLHPKTNFLVFGAIDDVWVNPKGELIIVDYKSTSTSEEITLEDKPGYRYKAGYKRQMEIYQWLFRQNGFAVSETGYFVYANASKDRKAFDGKLEFDIKLISYNGDDSWLEKTLSEAKKCLLNDDLPPSSESCEYCRYVATINHQQATINHQQSTNNHQPTTDN</sequence>
<dbReference type="AlphaFoldDB" id="A0A554LT53"/>
<feature type="non-terminal residue" evidence="2">
    <location>
        <position position="1"/>
    </location>
</feature>
<organism evidence="2 3">
    <name type="scientific">Candidatus Berkelbacteria bacterium Licking1014_2</name>
    <dbReference type="NCBI Taxonomy" id="2017146"/>
    <lineage>
        <taxon>Bacteria</taxon>
        <taxon>Candidatus Berkelbacteria</taxon>
    </lineage>
</organism>
<dbReference type="EMBL" id="VMGL01000054">
    <property type="protein sequence ID" value="TSC95799.1"/>
    <property type="molecule type" value="Genomic_DNA"/>
</dbReference>
<feature type="domain" description="PD-(D/E)XK endonuclease-like" evidence="1">
    <location>
        <begin position="256"/>
        <end position="386"/>
    </location>
</feature>
<accession>A0A554LT53</accession>
<dbReference type="Pfam" id="PF12705">
    <property type="entry name" value="PDDEXK_1"/>
    <property type="match status" value="1"/>
</dbReference>
<dbReference type="Gene3D" id="3.40.50.1000">
    <property type="entry name" value="HAD superfamily/HAD-like"/>
    <property type="match status" value="1"/>
</dbReference>
<gene>
    <name evidence="2" type="ORF">CEN88_427</name>
</gene>
<evidence type="ECO:0000259" key="1">
    <source>
        <dbReference type="Pfam" id="PF12705"/>
    </source>
</evidence>
<dbReference type="InterPro" id="IPR023214">
    <property type="entry name" value="HAD_sf"/>
</dbReference>
<comment type="caution">
    <text evidence="2">The sequence shown here is derived from an EMBL/GenBank/DDBJ whole genome shotgun (WGS) entry which is preliminary data.</text>
</comment>
<protein>
    <recommendedName>
        <fullName evidence="1">PD-(D/E)XK endonuclease-like domain-containing protein</fullName>
    </recommendedName>
</protein>
<name>A0A554LT53_9BACT</name>
<dbReference type="PANTHER" id="PTHR35134">
    <property type="entry name" value="NUCLEOTIDASE YQFW-RELATED"/>
    <property type="match status" value="1"/>
</dbReference>